<gene>
    <name evidence="1" type="ORF">MERR_LOCUS760</name>
</gene>
<dbReference type="InterPro" id="IPR004242">
    <property type="entry name" value="Transposase_21"/>
</dbReference>
<dbReference type="AlphaFoldDB" id="A0A6D2HCR3"/>
<evidence type="ECO:0000313" key="1">
    <source>
        <dbReference type="EMBL" id="CAA7013526.1"/>
    </source>
</evidence>
<sequence length="379" mass="43919">MQNYWVWTSHGEDYNMFDNNSEEDAFTTEPTNPYVAMVSDAFGNTEAEAGFDQMNEEEPNPEAKKFYDILDAAEQPIYEGCKEGLSKLSLAARLMSLKTDFNLSQKCMDSIAKMMQDYLPEGHNYSLWPVILTPYNLPPEMCMKQEFMFLTILVPGPKHPKRSLDIFLQPLIEELKDLWFSGVEAYDISTKQNFLLRAVLMWTISDFPAYAMLSGWTTHGRLACPYCLDKTDAFQLKNGRKTSWFDCHRCFLPEDHGDRQNVVSFRKGRVVKDSAPPILTGEEFLNKVCGFPKTVAFRGKSWKKSSRIWQTHNWHKQSIFWELPYWKVHLLRHNLDVMHIEKNFFDNIINTLLDVKGRTKDKSNHDSICKSIAIAKTCS</sequence>
<dbReference type="PANTHER" id="PTHR10775:SF193">
    <property type="entry name" value="DUF4216 DOMAIN-CONTAINING PROTEIN"/>
    <property type="match status" value="1"/>
</dbReference>
<organism evidence="1 2">
    <name type="scientific">Microthlaspi erraticum</name>
    <dbReference type="NCBI Taxonomy" id="1685480"/>
    <lineage>
        <taxon>Eukaryota</taxon>
        <taxon>Viridiplantae</taxon>
        <taxon>Streptophyta</taxon>
        <taxon>Embryophyta</taxon>
        <taxon>Tracheophyta</taxon>
        <taxon>Spermatophyta</taxon>
        <taxon>Magnoliopsida</taxon>
        <taxon>eudicotyledons</taxon>
        <taxon>Gunneridae</taxon>
        <taxon>Pentapetalae</taxon>
        <taxon>rosids</taxon>
        <taxon>malvids</taxon>
        <taxon>Brassicales</taxon>
        <taxon>Brassicaceae</taxon>
        <taxon>Coluteocarpeae</taxon>
        <taxon>Microthlaspi</taxon>
    </lineage>
</organism>
<dbReference type="OrthoDB" id="1300112at2759"/>
<evidence type="ECO:0000313" key="2">
    <source>
        <dbReference type="Proteomes" id="UP000467841"/>
    </source>
</evidence>
<name>A0A6D2HCR3_9BRAS</name>
<dbReference type="Proteomes" id="UP000467841">
    <property type="component" value="Unassembled WGS sequence"/>
</dbReference>
<comment type="caution">
    <text evidence="1">The sequence shown here is derived from an EMBL/GenBank/DDBJ whole genome shotgun (WGS) entry which is preliminary data.</text>
</comment>
<proteinExistence type="predicted"/>
<keyword evidence="2" id="KW-1185">Reference proteome</keyword>
<reference evidence="1" key="1">
    <citation type="submission" date="2020-01" db="EMBL/GenBank/DDBJ databases">
        <authorList>
            <person name="Mishra B."/>
        </authorList>
    </citation>
    <scope>NUCLEOTIDE SEQUENCE [LARGE SCALE GENOMIC DNA]</scope>
</reference>
<dbReference type="PANTHER" id="PTHR10775">
    <property type="entry name" value="OS08G0208400 PROTEIN"/>
    <property type="match status" value="1"/>
</dbReference>
<dbReference type="Pfam" id="PF02992">
    <property type="entry name" value="Transposase_21"/>
    <property type="match status" value="1"/>
</dbReference>
<protein>
    <recommendedName>
        <fullName evidence="3">Transposase-associated domain-containing protein</fullName>
    </recommendedName>
</protein>
<dbReference type="EMBL" id="CACVBM020000044">
    <property type="protein sequence ID" value="CAA7013526.1"/>
    <property type="molecule type" value="Genomic_DNA"/>
</dbReference>
<accession>A0A6D2HCR3</accession>
<evidence type="ECO:0008006" key="3">
    <source>
        <dbReference type="Google" id="ProtNLM"/>
    </source>
</evidence>